<dbReference type="EMBL" id="BSYR01000052">
    <property type="protein sequence ID" value="GMJ08662.1"/>
    <property type="molecule type" value="Genomic_DNA"/>
</dbReference>
<sequence length="80" mass="9036">MKQHGATRHEATEAYRERVEVAWKDLREGCLKPPTSVRRQIVTAAFNLLDTAYKTEDGYGIPAITSKHVITKIPIHPIPL</sequence>
<reference evidence="1" key="1">
    <citation type="submission" date="2023-05" db="EMBL/GenBank/DDBJ databases">
        <title>Genome and transcriptome analyses reveal genes involved in the formation of fine ridges on petal epidermal cells in Hibiscus trionum.</title>
        <authorList>
            <person name="Koshimizu S."/>
            <person name="Masuda S."/>
            <person name="Ishii T."/>
            <person name="Shirasu K."/>
            <person name="Hoshino A."/>
            <person name="Arita M."/>
        </authorList>
    </citation>
    <scope>NUCLEOTIDE SEQUENCE</scope>
    <source>
        <strain evidence="1">Hamamatsu line</strain>
    </source>
</reference>
<evidence type="ECO:0000313" key="1">
    <source>
        <dbReference type="EMBL" id="GMJ08662.1"/>
    </source>
</evidence>
<dbReference type="InterPro" id="IPR008949">
    <property type="entry name" value="Isoprenoid_synthase_dom_sf"/>
</dbReference>
<comment type="caution">
    <text evidence="1">The sequence shown here is derived from an EMBL/GenBank/DDBJ whole genome shotgun (WGS) entry which is preliminary data.</text>
</comment>
<dbReference type="SUPFAM" id="SSF48576">
    <property type="entry name" value="Terpenoid synthases"/>
    <property type="match status" value="1"/>
</dbReference>
<accession>A0A9W7J5V7</accession>
<organism evidence="1 2">
    <name type="scientific">Hibiscus trionum</name>
    <name type="common">Flower of an hour</name>
    <dbReference type="NCBI Taxonomy" id="183268"/>
    <lineage>
        <taxon>Eukaryota</taxon>
        <taxon>Viridiplantae</taxon>
        <taxon>Streptophyta</taxon>
        <taxon>Embryophyta</taxon>
        <taxon>Tracheophyta</taxon>
        <taxon>Spermatophyta</taxon>
        <taxon>Magnoliopsida</taxon>
        <taxon>eudicotyledons</taxon>
        <taxon>Gunneridae</taxon>
        <taxon>Pentapetalae</taxon>
        <taxon>rosids</taxon>
        <taxon>malvids</taxon>
        <taxon>Malvales</taxon>
        <taxon>Malvaceae</taxon>
        <taxon>Malvoideae</taxon>
        <taxon>Hibiscus</taxon>
    </lineage>
</organism>
<dbReference type="Proteomes" id="UP001165190">
    <property type="component" value="Unassembled WGS sequence"/>
</dbReference>
<protein>
    <submittedName>
        <fullName evidence="1">Terpene synthase 18, sesterterpene synthase 1</fullName>
    </submittedName>
</protein>
<dbReference type="AlphaFoldDB" id="A0A9W7J5V7"/>
<name>A0A9W7J5V7_HIBTR</name>
<proteinExistence type="predicted"/>
<dbReference type="OrthoDB" id="950038at2759"/>
<evidence type="ECO:0000313" key="2">
    <source>
        <dbReference type="Proteomes" id="UP001165190"/>
    </source>
</evidence>
<dbReference type="Gene3D" id="1.10.600.10">
    <property type="entry name" value="Farnesyl Diphosphate Synthase"/>
    <property type="match status" value="1"/>
</dbReference>
<gene>
    <name evidence="1" type="ORF">HRI_004535400</name>
</gene>
<keyword evidence="2" id="KW-1185">Reference proteome</keyword>